<dbReference type="RefSeq" id="WP_163967573.1">
    <property type="nucleotide sequence ID" value="NZ_JAAIVB010000073.1"/>
</dbReference>
<dbReference type="SUPFAM" id="SSF56801">
    <property type="entry name" value="Acetyl-CoA synthetase-like"/>
    <property type="match status" value="1"/>
</dbReference>
<comment type="caution">
    <text evidence="1">The sequence shown here is derived from an EMBL/GenBank/DDBJ whole genome shotgun (WGS) entry which is preliminary data.</text>
</comment>
<organism evidence="1 2">
    <name type="scientific">Noviherbaspirillum galbum</name>
    <dbReference type="NCBI Taxonomy" id="2709383"/>
    <lineage>
        <taxon>Bacteria</taxon>
        <taxon>Pseudomonadati</taxon>
        <taxon>Pseudomonadota</taxon>
        <taxon>Betaproteobacteria</taxon>
        <taxon>Burkholderiales</taxon>
        <taxon>Oxalobacteraceae</taxon>
        <taxon>Noviherbaspirillum</taxon>
    </lineage>
</organism>
<accession>A0A6B3SW61</accession>
<keyword evidence="1" id="KW-0436">Ligase</keyword>
<sequence length="406" mass="43922">MTPLDRFARLRATQETAWQMAPAIRAIYERAGMTPAHLRTAQDMTRLPVTSKDELLALQQSHPPFGGFLAAREEDIAHIFVSPGPLNEPHLRSDRDGHGFARVFQAAGVGPGDRVLNTWSYHLVPAGLLLDQGIVACGATVIPAGTGGAELQAKIVLDLGVTCICASTAFFMTLVETLEGLGHELPRAWKVRSALLGGEMGDWMGKRRRLEERYGIRTFSTYATGDFGLIGYEQKGQEGYAIHEDRLVQICDPVAGLPVAAGTPGQIVVTTLSPGWPLIRFGTGDVACALEIGDDGCVSRIGQIQGRVGQAVKAREIFIYPRQLEELAIRIPGVRAAQAVITCPGNREEVTLRLAVEPSARQDSLAQTVAQEFQTLSRLKPDHFEWLAADALAAETVLVVDRKSGT</sequence>
<dbReference type="Proteomes" id="UP000482155">
    <property type="component" value="Unassembled WGS sequence"/>
</dbReference>
<evidence type="ECO:0000313" key="1">
    <source>
        <dbReference type="EMBL" id="NEX63635.1"/>
    </source>
</evidence>
<dbReference type="GO" id="GO:0016874">
    <property type="term" value="F:ligase activity"/>
    <property type="evidence" value="ECO:0007669"/>
    <property type="project" value="UniProtKB-KW"/>
</dbReference>
<dbReference type="EMBL" id="JAAIVB010000073">
    <property type="protein sequence ID" value="NEX63635.1"/>
    <property type="molecule type" value="Genomic_DNA"/>
</dbReference>
<reference evidence="1 2" key="1">
    <citation type="submission" date="2020-02" db="EMBL/GenBank/DDBJ databases">
        <authorList>
            <person name="Kim M.K."/>
        </authorList>
    </citation>
    <scope>NUCLEOTIDE SEQUENCE [LARGE SCALE GENOMIC DNA]</scope>
    <source>
        <strain evidence="1 2">17J57-3</strain>
    </source>
</reference>
<keyword evidence="2" id="KW-1185">Reference proteome</keyword>
<protein>
    <submittedName>
        <fullName evidence="1">Phenylacetate--CoA ligase</fullName>
    </submittedName>
</protein>
<proteinExistence type="predicted"/>
<dbReference type="AlphaFoldDB" id="A0A6B3SW61"/>
<dbReference type="PANTHER" id="PTHR43845">
    <property type="entry name" value="BLR5969 PROTEIN"/>
    <property type="match status" value="1"/>
</dbReference>
<dbReference type="InterPro" id="IPR042099">
    <property type="entry name" value="ANL_N_sf"/>
</dbReference>
<gene>
    <name evidence="1" type="ORF">G3574_21360</name>
</gene>
<dbReference type="PANTHER" id="PTHR43845:SF1">
    <property type="entry name" value="BLR5969 PROTEIN"/>
    <property type="match status" value="1"/>
</dbReference>
<dbReference type="Gene3D" id="3.40.50.12780">
    <property type="entry name" value="N-terminal domain of ligase-like"/>
    <property type="match status" value="1"/>
</dbReference>
<evidence type="ECO:0000313" key="2">
    <source>
        <dbReference type="Proteomes" id="UP000482155"/>
    </source>
</evidence>
<name>A0A6B3SW61_9BURK</name>